<dbReference type="RefSeq" id="WP_106890308.1">
    <property type="nucleotide sequence ID" value="NZ_CP027860.1"/>
</dbReference>
<evidence type="ECO:0000313" key="7">
    <source>
        <dbReference type="EMBL" id="AVP96379.1"/>
    </source>
</evidence>
<feature type="domain" description="DUF11" evidence="5">
    <location>
        <begin position="737"/>
        <end position="864"/>
    </location>
</feature>
<dbReference type="Gene3D" id="2.130.10.130">
    <property type="entry name" value="Integrin alpha, N-terminal"/>
    <property type="match status" value="3"/>
</dbReference>
<feature type="domain" description="Bacterial Ig-like" evidence="6">
    <location>
        <begin position="455"/>
        <end position="536"/>
    </location>
</feature>
<dbReference type="OrthoDB" id="9782766at2"/>
<keyword evidence="2" id="KW-0677">Repeat</keyword>
<evidence type="ECO:0000256" key="1">
    <source>
        <dbReference type="ARBA" id="ARBA00022729"/>
    </source>
</evidence>
<accession>A0A2P1PNG8</accession>
<feature type="chain" id="PRO_5015160076" description="DUF11 domain-containing protein" evidence="4">
    <location>
        <begin position="21"/>
        <end position="878"/>
    </location>
</feature>
<dbReference type="KEGG" id="xba:C7S18_03865"/>
<keyword evidence="8" id="KW-1185">Reference proteome</keyword>
<evidence type="ECO:0000256" key="4">
    <source>
        <dbReference type="SAM" id="SignalP"/>
    </source>
</evidence>
<evidence type="ECO:0000259" key="6">
    <source>
        <dbReference type="Pfam" id="PF16640"/>
    </source>
</evidence>
<sequence length="878" mass="89363">MTIRTIAGFSLAFFALGALAQVPAKLGFRTETGKAVPVQSSPILLDRTIGARALSDVNEAFKITAGSPLGQPDDRLGRAVAYSSDSIVIGAPSDDNGAFVDAGSVYVYIRSGAVWTRQQKIDPPVPETNAGFGSSVSISGNTLVIGSPLSTTSDGNASGAAYVYLRTGSTWALQQALDPAARNAGDRFGTSVDVEGDNLIVGSRLGDATNTSQGTAHVFTRSGSVWTEQQRLTASDGVSGDNFGNTVAFSGNSVIVGANLAFVSALESAGAAYVFVRNAGVWSQQQKLVAPTAGDLDEYGADVDIEGDTAIVGQRNEDGVAQNTGAARVYARSGNTWSLQGTLTATDAAANDFLGLTVALSGNFALVGAFTEDRTGLLNAGAAYLFERNGSNVWAQKDKYIASDAGNDDQFGFEVAMGPGFGVVGSPLDDNSDGVDAGATYVFNNGTPTTTTLGATENAFAYGESLILTAIVAPVATGTVSFLNNGSPVGSDVLSGLSQASLHLIPSPGSYNFTAHYLGDGTNLASSSNTQVVTVSKAETSLQVNLSAASVPYGQNVTITTTLTETAVGGSAPTGSIVFTDNSNFLASVPLSGGQAVLTRNNLPVGVVHNIVASYAGDTNFLGTTAGSVQVETTLADVAINVTSSPNPAARNTSQTFSATLTGGIPIGNVAFQALPLPSGSPIALGSPPINAGVAMVSSSALPVGSYTIRVIYVGDTNHNFAIADSAQPHVVTPAADLSIVKTNNQIYVTEGEQVTYTITVSNPANGDPVVGALVNDNVNAAYFDDSAAETTWTCTPTGNADCAASAGTGDISGLAVDLDPGTSVTILLTTRCRAEGNEFVVSNTATVVAPSGLTDSNLSNNTSVDADQSGLFRDGFE</sequence>
<dbReference type="PROSITE" id="PS51470">
    <property type="entry name" value="FG_GAP"/>
    <property type="match status" value="1"/>
</dbReference>
<dbReference type="InterPro" id="IPR028994">
    <property type="entry name" value="Integrin_alpha_N"/>
</dbReference>
<dbReference type="SUPFAM" id="SSF50965">
    <property type="entry name" value="Galactose oxidase, central domain"/>
    <property type="match status" value="1"/>
</dbReference>
<reference evidence="7 8" key="2">
    <citation type="submission" date="2018-03" db="EMBL/GenBank/DDBJ databases">
        <authorList>
            <person name="Keele B.F."/>
        </authorList>
    </citation>
    <scope>NUCLEOTIDE SEQUENCE [LARGE SCALE GENOMIC DNA]</scope>
    <source>
        <strain evidence="7 8">D13</strain>
    </source>
</reference>
<dbReference type="InterPro" id="IPR013519">
    <property type="entry name" value="Int_alpha_beta-p"/>
</dbReference>
<evidence type="ECO:0000256" key="3">
    <source>
        <dbReference type="ARBA" id="ARBA00023180"/>
    </source>
</evidence>
<protein>
    <recommendedName>
        <fullName evidence="9">DUF11 domain-containing protein</fullName>
    </recommendedName>
</protein>
<dbReference type="PANTHER" id="PTHR36220:SF1">
    <property type="entry name" value="GAMMA TUBULIN COMPLEX COMPONENT C-TERMINAL DOMAIN-CONTAINING PROTEIN"/>
    <property type="match status" value="1"/>
</dbReference>
<dbReference type="Pfam" id="PF16640">
    <property type="entry name" value="Big_3_5"/>
    <property type="match status" value="3"/>
</dbReference>
<dbReference type="AlphaFoldDB" id="A0A2P1PNG8"/>
<dbReference type="Pfam" id="PF14312">
    <property type="entry name" value="FG-GAP_2"/>
    <property type="match status" value="7"/>
</dbReference>
<dbReference type="InterPro" id="IPR013783">
    <property type="entry name" value="Ig-like_fold"/>
</dbReference>
<reference evidence="7 8" key="1">
    <citation type="submission" date="2018-03" db="EMBL/GenBank/DDBJ databases">
        <title>Ahniella affigens gen. nov., sp. nov., a gammaproteobacterium isolated from sandy soil near a stream.</title>
        <authorList>
            <person name="Ko Y."/>
            <person name="Kim J.-H."/>
        </authorList>
    </citation>
    <scope>NUCLEOTIDE SEQUENCE [LARGE SCALE GENOMIC DNA]</scope>
    <source>
        <strain evidence="7 8">D13</strain>
    </source>
</reference>
<evidence type="ECO:0000313" key="8">
    <source>
        <dbReference type="Proteomes" id="UP000241074"/>
    </source>
</evidence>
<proteinExistence type="predicted"/>
<evidence type="ECO:0008006" key="9">
    <source>
        <dbReference type="Google" id="ProtNLM"/>
    </source>
</evidence>
<feature type="signal peptide" evidence="4">
    <location>
        <begin position="1"/>
        <end position="20"/>
    </location>
</feature>
<dbReference type="Pfam" id="PF01345">
    <property type="entry name" value="DUF11"/>
    <property type="match status" value="1"/>
</dbReference>
<name>A0A2P1PNG8_9GAMM</name>
<dbReference type="PANTHER" id="PTHR36220">
    <property type="entry name" value="UNNAMED PRODUCT"/>
    <property type="match status" value="1"/>
</dbReference>
<feature type="domain" description="Bacterial Ig-like" evidence="6">
    <location>
        <begin position="546"/>
        <end position="633"/>
    </location>
</feature>
<evidence type="ECO:0000256" key="2">
    <source>
        <dbReference type="ARBA" id="ARBA00022737"/>
    </source>
</evidence>
<dbReference type="InterPro" id="IPR013517">
    <property type="entry name" value="FG-GAP"/>
</dbReference>
<dbReference type="SMART" id="SM00191">
    <property type="entry name" value="Int_alpha"/>
    <property type="match status" value="5"/>
</dbReference>
<keyword evidence="1 4" id="KW-0732">Signal</keyword>
<dbReference type="InterPro" id="IPR001434">
    <property type="entry name" value="OmcB-like_DUF11"/>
</dbReference>
<dbReference type="InterPro" id="IPR032109">
    <property type="entry name" value="Big_3_5"/>
</dbReference>
<feature type="domain" description="Bacterial Ig-like" evidence="6">
    <location>
        <begin position="642"/>
        <end position="721"/>
    </location>
</feature>
<dbReference type="EMBL" id="CP027860">
    <property type="protein sequence ID" value="AVP96379.1"/>
    <property type="molecule type" value="Genomic_DNA"/>
</dbReference>
<dbReference type="Gene3D" id="2.60.40.10">
    <property type="entry name" value="Immunoglobulins"/>
    <property type="match status" value="3"/>
</dbReference>
<gene>
    <name evidence="7" type="ORF">C7S18_03865</name>
</gene>
<organism evidence="7 8">
    <name type="scientific">Ahniella affigens</name>
    <dbReference type="NCBI Taxonomy" id="2021234"/>
    <lineage>
        <taxon>Bacteria</taxon>
        <taxon>Pseudomonadati</taxon>
        <taxon>Pseudomonadota</taxon>
        <taxon>Gammaproteobacteria</taxon>
        <taxon>Lysobacterales</taxon>
        <taxon>Rhodanobacteraceae</taxon>
        <taxon>Ahniella</taxon>
    </lineage>
</organism>
<dbReference type="InterPro" id="IPR011043">
    <property type="entry name" value="Gal_Oxase/kelch_b-propeller"/>
</dbReference>
<keyword evidence="3" id="KW-0325">Glycoprotein</keyword>
<evidence type="ECO:0000259" key="5">
    <source>
        <dbReference type="Pfam" id="PF01345"/>
    </source>
</evidence>
<dbReference type="Proteomes" id="UP000241074">
    <property type="component" value="Chromosome"/>
</dbReference>